<evidence type="ECO:0000256" key="1">
    <source>
        <dbReference type="ARBA" id="ARBA00004141"/>
    </source>
</evidence>
<dbReference type="GO" id="GO:0016887">
    <property type="term" value="F:ATP hydrolysis activity"/>
    <property type="evidence" value="ECO:0007669"/>
    <property type="project" value="InterPro"/>
</dbReference>
<evidence type="ECO:0000256" key="4">
    <source>
        <dbReference type="ARBA" id="ARBA00022692"/>
    </source>
</evidence>
<keyword evidence="8 13" id="KW-0460">Magnesium</keyword>
<feature type="transmembrane region" description="Helical" evidence="13">
    <location>
        <begin position="1096"/>
        <end position="1114"/>
    </location>
</feature>
<dbReference type="InterPro" id="IPR004014">
    <property type="entry name" value="ATPase_P-typ_cation-transptr_N"/>
</dbReference>
<evidence type="ECO:0000256" key="7">
    <source>
        <dbReference type="ARBA" id="ARBA00022840"/>
    </source>
</evidence>
<accession>A0A4Y7TWN5</accession>
<feature type="transmembrane region" description="Helical" evidence="13">
    <location>
        <begin position="443"/>
        <end position="465"/>
    </location>
</feature>
<dbReference type="EC" id="7.2.2.-" evidence="13"/>
<evidence type="ECO:0000256" key="11">
    <source>
        <dbReference type="ARBA" id="ARBA00023136"/>
    </source>
</evidence>
<dbReference type="PROSITE" id="PS01229">
    <property type="entry name" value="COF_2"/>
    <property type="match status" value="1"/>
</dbReference>
<keyword evidence="5 13" id="KW-0479">Metal-binding</keyword>
<dbReference type="Pfam" id="PF13246">
    <property type="entry name" value="Cation_ATPase"/>
    <property type="match status" value="1"/>
</dbReference>
<dbReference type="PANTHER" id="PTHR45630">
    <property type="entry name" value="CATION-TRANSPORTING ATPASE-RELATED"/>
    <property type="match status" value="1"/>
</dbReference>
<reference evidence="17 18" key="1">
    <citation type="journal article" date="2019" name="Nat. Ecol. Evol.">
        <title>Megaphylogeny resolves global patterns of mushroom evolution.</title>
        <authorList>
            <person name="Varga T."/>
            <person name="Krizsan K."/>
            <person name="Foldi C."/>
            <person name="Dima B."/>
            <person name="Sanchez-Garcia M."/>
            <person name="Sanchez-Ramirez S."/>
            <person name="Szollosi G.J."/>
            <person name="Szarkandi J.G."/>
            <person name="Papp V."/>
            <person name="Albert L."/>
            <person name="Andreopoulos W."/>
            <person name="Angelini C."/>
            <person name="Antonin V."/>
            <person name="Barry K.W."/>
            <person name="Bougher N.L."/>
            <person name="Buchanan P."/>
            <person name="Buyck B."/>
            <person name="Bense V."/>
            <person name="Catcheside P."/>
            <person name="Chovatia M."/>
            <person name="Cooper J."/>
            <person name="Damon W."/>
            <person name="Desjardin D."/>
            <person name="Finy P."/>
            <person name="Geml J."/>
            <person name="Haridas S."/>
            <person name="Hughes K."/>
            <person name="Justo A."/>
            <person name="Karasinski D."/>
            <person name="Kautmanova I."/>
            <person name="Kiss B."/>
            <person name="Kocsube S."/>
            <person name="Kotiranta H."/>
            <person name="LaButti K.M."/>
            <person name="Lechner B.E."/>
            <person name="Liimatainen K."/>
            <person name="Lipzen A."/>
            <person name="Lukacs Z."/>
            <person name="Mihaltcheva S."/>
            <person name="Morgado L.N."/>
            <person name="Niskanen T."/>
            <person name="Noordeloos M.E."/>
            <person name="Ohm R.A."/>
            <person name="Ortiz-Santana B."/>
            <person name="Ovrebo C."/>
            <person name="Racz N."/>
            <person name="Riley R."/>
            <person name="Savchenko A."/>
            <person name="Shiryaev A."/>
            <person name="Soop K."/>
            <person name="Spirin V."/>
            <person name="Szebenyi C."/>
            <person name="Tomsovsky M."/>
            <person name="Tulloss R.E."/>
            <person name="Uehling J."/>
            <person name="Grigoriev I.V."/>
            <person name="Vagvolgyi C."/>
            <person name="Papp T."/>
            <person name="Martin F.M."/>
            <person name="Miettinen O."/>
            <person name="Hibbett D.S."/>
            <person name="Nagy L.G."/>
        </authorList>
    </citation>
    <scope>NUCLEOTIDE SEQUENCE [LARGE SCALE GENOMIC DNA]</scope>
    <source>
        <strain evidence="17 18">FP101781</strain>
    </source>
</reference>
<dbReference type="SUPFAM" id="SSF56784">
    <property type="entry name" value="HAD-like"/>
    <property type="match status" value="1"/>
</dbReference>
<dbReference type="Pfam" id="PF00690">
    <property type="entry name" value="Cation_ATPase_N"/>
    <property type="match status" value="1"/>
</dbReference>
<evidence type="ECO:0000259" key="15">
    <source>
        <dbReference type="Pfam" id="PF00690"/>
    </source>
</evidence>
<keyword evidence="3" id="KW-0597">Phosphoprotein</keyword>
<dbReference type="InterPro" id="IPR023299">
    <property type="entry name" value="ATPase_P-typ_cyto_dom_N"/>
</dbReference>
<dbReference type="SUPFAM" id="SSF81653">
    <property type="entry name" value="Calcium ATPase, transduction domain A"/>
    <property type="match status" value="1"/>
</dbReference>
<dbReference type="GO" id="GO:0016020">
    <property type="term" value="C:membrane"/>
    <property type="evidence" value="ECO:0007669"/>
    <property type="project" value="UniProtKB-SubCell"/>
</dbReference>
<evidence type="ECO:0000313" key="17">
    <source>
        <dbReference type="EMBL" id="TEB38354.1"/>
    </source>
</evidence>
<dbReference type="FunFam" id="3.40.50.1000:FF:000068">
    <property type="entry name" value="Cation-transporting ATPase"/>
    <property type="match status" value="1"/>
</dbReference>
<evidence type="ECO:0000256" key="13">
    <source>
        <dbReference type="RuleBase" id="RU362082"/>
    </source>
</evidence>
<protein>
    <recommendedName>
        <fullName evidence="13">Cation-transporting ATPase</fullName>
        <ecNumber evidence="13">7.2.2.-</ecNumber>
    </recommendedName>
</protein>
<dbReference type="Gene3D" id="3.40.1110.10">
    <property type="entry name" value="Calcium-transporting ATPase, cytoplasmic domain N"/>
    <property type="match status" value="1"/>
</dbReference>
<keyword evidence="7 13" id="KW-0067">ATP-binding</keyword>
<feature type="domain" description="Cation-transporting P-type ATPase N-terminal" evidence="15">
    <location>
        <begin position="177"/>
        <end position="229"/>
    </location>
</feature>
<feature type="transmembrane region" description="Helical" evidence="13">
    <location>
        <begin position="1016"/>
        <end position="1038"/>
    </location>
</feature>
<dbReference type="PRINTS" id="PR00119">
    <property type="entry name" value="CATATPASE"/>
</dbReference>
<dbReference type="GO" id="GO:0019829">
    <property type="term" value="F:ATPase-coupled monoatomic cation transmembrane transporter activity"/>
    <property type="evidence" value="ECO:0007669"/>
    <property type="project" value="UniProtKB-UniRule"/>
</dbReference>
<dbReference type="InterPro" id="IPR044492">
    <property type="entry name" value="P_typ_ATPase_HD_dom"/>
</dbReference>
<feature type="transmembrane region" description="Helical" evidence="13">
    <location>
        <begin position="1066"/>
        <end position="1084"/>
    </location>
</feature>
<dbReference type="PROSITE" id="PS00154">
    <property type="entry name" value="ATPASE_E1_E2"/>
    <property type="match status" value="1"/>
</dbReference>
<dbReference type="InterPro" id="IPR036412">
    <property type="entry name" value="HAD-like_sf"/>
</dbReference>
<dbReference type="InterPro" id="IPR059000">
    <property type="entry name" value="ATPase_P-type_domA"/>
</dbReference>
<keyword evidence="10 13" id="KW-1133">Transmembrane helix</keyword>
<comment type="similarity">
    <text evidence="2 13">Belongs to the cation transport ATPase (P-type) (TC 3.A.3) family. Type V subfamily.</text>
</comment>
<keyword evidence="11 13" id="KW-0472">Membrane</keyword>
<evidence type="ECO:0000256" key="8">
    <source>
        <dbReference type="ARBA" id="ARBA00022842"/>
    </source>
</evidence>
<dbReference type="PANTHER" id="PTHR45630:SF8">
    <property type="entry name" value="CATION-TRANSPORTING ATPASE"/>
    <property type="match status" value="1"/>
</dbReference>
<feature type="transmembrane region" description="Helical" evidence="13">
    <location>
        <begin position="411"/>
        <end position="431"/>
    </location>
</feature>
<dbReference type="InterPro" id="IPR008250">
    <property type="entry name" value="ATPase_P-typ_transduc_dom_A_sf"/>
</dbReference>
<dbReference type="SFLD" id="SFLDS00003">
    <property type="entry name" value="Haloacid_Dehalogenase"/>
    <property type="match status" value="1"/>
</dbReference>
<dbReference type="GO" id="GO:0005524">
    <property type="term" value="F:ATP binding"/>
    <property type="evidence" value="ECO:0007669"/>
    <property type="project" value="UniProtKB-UniRule"/>
</dbReference>
<evidence type="ECO:0000256" key="10">
    <source>
        <dbReference type="ARBA" id="ARBA00022989"/>
    </source>
</evidence>
<dbReference type="InterPro" id="IPR018303">
    <property type="entry name" value="ATPase_P-typ_P_site"/>
</dbReference>
<dbReference type="SUPFAM" id="SSF81660">
    <property type="entry name" value="Metal cation-transporting ATPase, ATP-binding domain N"/>
    <property type="match status" value="1"/>
</dbReference>
<dbReference type="InterPro" id="IPR006544">
    <property type="entry name" value="P-type_TPase_V"/>
</dbReference>
<evidence type="ECO:0000256" key="6">
    <source>
        <dbReference type="ARBA" id="ARBA00022741"/>
    </source>
</evidence>
<dbReference type="InterPro" id="IPR001757">
    <property type="entry name" value="P_typ_ATPase"/>
</dbReference>
<comment type="subcellular location">
    <subcellularLocation>
        <location evidence="1 13">Membrane</location>
        <topology evidence="1 13">Multi-pass membrane protein</topology>
    </subcellularLocation>
</comment>
<feature type="domain" description="P-type ATPase A" evidence="14">
    <location>
        <begin position="273"/>
        <end position="397"/>
    </location>
</feature>
<sequence>MEMSFTLTEPPPEGPPSRQTIYIADEDSTIRFVGYEAIPWRSLCWNIACVLTVGILALFGHWFPRLWLRWVAQEKAFINSKKGFIVVESAYKAIMTLPIRVLEYPFPVATVFPSKVATVPGQVLLKPSPDDYDEFKGMLKQLLIVDYRYTRLAVDPRTGLFSLVREWRDPTATIAQSVQSGLNDTIHHQRQLLFGKNEIEIDAKPTWTLLVEEVVHPFYVFQIASIILWSLDDYYYYAFCIALISLASITSTLIDTKRTIRRMRDMSRLFCNVDVLRDGNWIEKSSSDLVCGDIVNLSTSHISIVPADMFLLSGDAIVNESMLTGESVPVSKVPAKDLDLIAWKDEKTENPKAFAYGGTRVVRIRGSMTTDGKGRPALAMVARTGFDTTKGALVRSMLFPKPIGFKFYRDSVRFIGVLAGIAAFGFCFSAVQFVKMGIPWHTIIIRALDLITVVVPPALPATLSIGTSFAISRLRNSGIFCISPSRVNIAGKINVCCFDKTGTLTEDGLDILGIRPLDRNGNQFAELMDDIHDLPMGNQKATFLHALATCHSLKKVDGEIIGDPLDVKMFEFTNWALEESRAGIGNIKAKGAVVEQAQLVQVVVRPPGGAEFRLEDALKGSAKRAYFLELGVIRTFEFVSSLRRMSVIVKRLKGSSMEVYVKGAPEVMTDICDPESLPQDYDDLLAYYTKRGYRVIAIAGKSIEGLSWLKAQKMKREQAESGLRFLGLIIFENRLKPGTAPAIQALRSAHLACRMITGDNPMTAVSVARECNLISQAAHVFAPSFVRGNASIPESRLQWTCLDDPAWELDDYSLKPLQPPRHHTVDEDEILYQDYSLVVTGDVFRWILNHAPLETVQKMLVKTQIFARMSPDEKNEVVERLQALGYNVLMCGDGANDCAALKAADVGISLSEAEASVAAPFTSSTPDVGCVLEVIREGRAALVTSFSCFKYMALYSLIQFTSVTLLYYFASSLGDFQFLYIDLFIIIPVAVTMARTLPYPRIYHKRPTANLVSRKVLTSIIGQVLITAGVQVWAYLWVRRQPWYTAPPDSPQEGDKLESTNFENTAVFLVSCFQYILVAAVFSIGPPYRKPMWTNGWLITAMGSLFLINTWLLLSPSKAVAKLLTLVELPSTGRYSLLIAAALNIVLSLAFERWGTVLASDLMARIVHLWNLSGGRGRVREGKAYKAVENGFH</sequence>
<dbReference type="Pfam" id="PF12409">
    <property type="entry name" value="P5-ATPase"/>
    <property type="match status" value="1"/>
</dbReference>
<dbReference type="GO" id="GO:0046872">
    <property type="term" value="F:metal ion binding"/>
    <property type="evidence" value="ECO:0007669"/>
    <property type="project" value="UniProtKB-UniRule"/>
</dbReference>
<evidence type="ECO:0000256" key="3">
    <source>
        <dbReference type="ARBA" id="ARBA00022553"/>
    </source>
</evidence>
<dbReference type="GO" id="GO:0015662">
    <property type="term" value="F:P-type ion transporter activity"/>
    <property type="evidence" value="ECO:0007669"/>
    <property type="project" value="InterPro"/>
</dbReference>
<dbReference type="AlphaFoldDB" id="A0A4Y7TWN5"/>
<dbReference type="InterPro" id="IPR047821">
    <property type="entry name" value="P5B-type_ATPase"/>
</dbReference>
<dbReference type="Pfam" id="PF00122">
    <property type="entry name" value="E1-E2_ATPase"/>
    <property type="match status" value="1"/>
</dbReference>
<feature type="domain" description="P5B-type ATPase N-terminal" evidence="16">
    <location>
        <begin position="26"/>
        <end position="152"/>
    </location>
</feature>
<dbReference type="GO" id="GO:0006874">
    <property type="term" value="P:intracellular calcium ion homeostasis"/>
    <property type="evidence" value="ECO:0007669"/>
    <property type="project" value="TreeGrafter"/>
</dbReference>
<gene>
    <name evidence="17" type="ORF">FA13DRAFT_1620959</name>
</gene>
<dbReference type="SFLD" id="SFLDF00027">
    <property type="entry name" value="p-type_atpase"/>
    <property type="match status" value="1"/>
</dbReference>
<dbReference type="InterPro" id="IPR023298">
    <property type="entry name" value="ATPase_P-typ_TM_dom_sf"/>
</dbReference>
<evidence type="ECO:0000313" key="18">
    <source>
        <dbReference type="Proteomes" id="UP000298030"/>
    </source>
</evidence>
<dbReference type="CDD" id="cd07542">
    <property type="entry name" value="P-type_ATPase_cation"/>
    <property type="match status" value="1"/>
</dbReference>
<organism evidence="17 18">
    <name type="scientific">Coprinellus micaceus</name>
    <name type="common">Glistening ink-cap mushroom</name>
    <name type="synonym">Coprinus micaceus</name>
    <dbReference type="NCBI Taxonomy" id="71717"/>
    <lineage>
        <taxon>Eukaryota</taxon>
        <taxon>Fungi</taxon>
        <taxon>Dikarya</taxon>
        <taxon>Basidiomycota</taxon>
        <taxon>Agaricomycotina</taxon>
        <taxon>Agaricomycetes</taxon>
        <taxon>Agaricomycetidae</taxon>
        <taxon>Agaricales</taxon>
        <taxon>Agaricineae</taxon>
        <taxon>Psathyrellaceae</taxon>
        <taxon>Coprinellus</taxon>
    </lineage>
</organism>
<feature type="transmembrane region" description="Helical" evidence="13">
    <location>
        <begin position="976"/>
        <end position="995"/>
    </location>
</feature>
<dbReference type="Gene3D" id="2.70.150.10">
    <property type="entry name" value="Calcium-transporting ATPase, cytoplasmic transduction domain A"/>
    <property type="match status" value="1"/>
</dbReference>
<evidence type="ECO:0000256" key="9">
    <source>
        <dbReference type="ARBA" id="ARBA00022967"/>
    </source>
</evidence>
<feature type="transmembrane region" description="Helical" evidence="13">
    <location>
        <begin position="234"/>
        <end position="254"/>
    </location>
</feature>
<dbReference type="InterPro" id="IPR047819">
    <property type="entry name" value="P5A-ATPase_N"/>
</dbReference>
<comment type="catalytic activity">
    <reaction evidence="12 13">
        <text>ATP + H2O = ADP + phosphate + H(+)</text>
        <dbReference type="Rhea" id="RHEA:13065"/>
        <dbReference type="ChEBI" id="CHEBI:15377"/>
        <dbReference type="ChEBI" id="CHEBI:15378"/>
        <dbReference type="ChEBI" id="CHEBI:30616"/>
        <dbReference type="ChEBI" id="CHEBI:43474"/>
        <dbReference type="ChEBI" id="CHEBI:456216"/>
    </reaction>
</comment>
<evidence type="ECO:0000256" key="2">
    <source>
        <dbReference type="ARBA" id="ARBA00006000"/>
    </source>
</evidence>
<evidence type="ECO:0000256" key="5">
    <source>
        <dbReference type="ARBA" id="ARBA00022723"/>
    </source>
</evidence>
<keyword evidence="9 13" id="KW-1278">Translocase</keyword>
<dbReference type="SUPFAM" id="SSF81665">
    <property type="entry name" value="Calcium ATPase, transmembrane domain M"/>
    <property type="match status" value="1"/>
</dbReference>
<keyword evidence="6 13" id="KW-0547">Nucleotide-binding</keyword>
<keyword evidence="4 13" id="KW-0812">Transmembrane</keyword>
<dbReference type="STRING" id="71717.A0A4Y7TWN5"/>
<feature type="transmembrane region" description="Helical" evidence="13">
    <location>
        <begin position="1134"/>
        <end position="1151"/>
    </location>
</feature>
<dbReference type="NCBIfam" id="TIGR01494">
    <property type="entry name" value="ATPase_P-type"/>
    <property type="match status" value="1"/>
</dbReference>
<dbReference type="FunFam" id="1.20.1110.10:FF:000032">
    <property type="entry name" value="Cation-transporting ATPase"/>
    <property type="match status" value="1"/>
</dbReference>
<dbReference type="NCBIfam" id="TIGR01657">
    <property type="entry name" value="P-ATPase-V"/>
    <property type="match status" value="1"/>
</dbReference>
<keyword evidence="18" id="KW-1185">Reference proteome</keyword>
<evidence type="ECO:0000256" key="12">
    <source>
        <dbReference type="ARBA" id="ARBA00049360"/>
    </source>
</evidence>
<proteinExistence type="inferred from homology"/>
<dbReference type="InterPro" id="IPR023214">
    <property type="entry name" value="HAD_sf"/>
</dbReference>
<evidence type="ECO:0000259" key="16">
    <source>
        <dbReference type="Pfam" id="PF12409"/>
    </source>
</evidence>
<dbReference type="EMBL" id="QPFP01000003">
    <property type="protein sequence ID" value="TEB38354.1"/>
    <property type="molecule type" value="Genomic_DNA"/>
</dbReference>
<dbReference type="Proteomes" id="UP000298030">
    <property type="component" value="Unassembled WGS sequence"/>
</dbReference>
<feature type="transmembrane region" description="Helical" evidence="13">
    <location>
        <begin position="952"/>
        <end position="970"/>
    </location>
</feature>
<evidence type="ECO:0000259" key="14">
    <source>
        <dbReference type="Pfam" id="PF00122"/>
    </source>
</evidence>
<dbReference type="Gene3D" id="1.20.1110.10">
    <property type="entry name" value="Calcium-transporting ATPase, transmembrane domain"/>
    <property type="match status" value="1"/>
</dbReference>
<dbReference type="Gene3D" id="3.40.50.1000">
    <property type="entry name" value="HAD superfamily/HAD-like"/>
    <property type="match status" value="1"/>
</dbReference>
<feature type="transmembrane region" description="Helical" evidence="13">
    <location>
        <begin position="43"/>
        <end position="63"/>
    </location>
</feature>
<name>A0A4Y7TWN5_COPMI</name>
<dbReference type="OrthoDB" id="48943at2759"/>
<dbReference type="SFLD" id="SFLDG00002">
    <property type="entry name" value="C1.7:_P-type_atpase_like"/>
    <property type="match status" value="1"/>
</dbReference>
<dbReference type="FunFam" id="3.40.1110.10:FF:000057">
    <property type="entry name" value="Cation-transporting ATPase"/>
    <property type="match status" value="1"/>
</dbReference>
<comment type="caution">
    <text evidence="17">The sequence shown here is derived from an EMBL/GenBank/DDBJ whole genome shotgun (WGS) entry which is preliminary data.</text>
</comment>